<gene>
    <name evidence="8" type="ORF">H2204_004768</name>
</gene>
<dbReference type="Proteomes" id="UP001172681">
    <property type="component" value="Unassembled WGS sequence"/>
</dbReference>
<evidence type="ECO:0000256" key="3">
    <source>
        <dbReference type="ARBA" id="ARBA00022989"/>
    </source>
</evidence>
<keyword evidence="3 6" id="KW-1133">Transmembrane helix</keyword>
<dbReference type="GO" id="GO:0016020">
    <property type="term" value="C:membrane"/>
    <property type="evidence" value="ECO:0007669"/>
    <property type="project" value="UniProtKB-SubCell"/>
</dbReference>
<keyword evidence="4 6" id="KW-0472">Membrane</keyword>
<feature type="transmembrane region" description="Helical" evidence="6">
    <location>
        <begin position="284"/>
        <end position="309"/>
    </location>
</feature>
<feature type="transmembrane region" description="Helical" evidence="6">
    <location>
        <begin position="124"/>
        <end position="143"/>
    </location>
</feature>
<reference evidence="8" key="1">
    <citation type="submission" date="2022-10" db="EMBL/GenBank/DDBJ databases">
        <title>Culturing micro-colonial fungi from biological soil crusts in the Mojave desert and describing Neophaeococcomyces mojavensis, and introducing the new genera and species Taxawa tesnikishii.</title>
        <authorList>
            <person name="Kurbessoian T."/>
            <person name="Stajich J.E."/>
        </authorList>
    </citation>
    <scope>NUCLEOTIDE SEQUENCE</scope>
    <source>
        <strain evidence="8">TK_35</strain>
    </source>
</reference>
<keyword evidence="2 6" id="KW-0812">Transmembrane</keyword>
<evidence type="ECO:0000256" key="4">
    <source>
        <dbReference type="ARBA" id="ARBA00023136"/>
    </source>
</evidence>
<feature type="transmembrane region" description="Helical" evidence="6">
    <location>
        <begin position="219"/>
        <end position="242"/>
    </location>
</feature>
<feature type="domain" description="Major facilitator superfamily (MFS) profile" evidence="7">
    <location>
        <begin position="57"/>
        <end position="491"/>
    </location>
</feature>
<evidence type="ECO:0000256" key="5">
    <source>
        <dbReference type="SAM" id="MobiDB-lite"/>
    </source>
</evidence>
<dbReference type="SUPFAM" id="SSF103473">
    <property type="entry name" value="MFS general substrate transporter"/>
    <property type="match status" value="1"/>
</dbReference>
<protein>
    <recommendedName>
        <fullName evidence="7">Major facilitator superfamily (MFS) profile domain-containing protein</fullName>
    </recommendedName>
</protein>
<organism evidence="8 9">
    <name type="scientific">Knufia peltigerae</name>
    <dbReference type="NCBI Taxonomy" id="1002370"/>
    <lineage>
        <taxon>Eukaryota</taxon>
        <taxon>Fungi</taxon>
        <taxon>Dikarya</taxon>
        <taxon>Ascomycota</taxon>
        <taxon>Pezizomycotina</taxon>
        <taxon>Eurotiomycetes</taxon>
        <taxon>Chaetothyriomycetidae</taxon>
        <taxon>Chaetothyriales</taxon>
        <taxon>Trichomeriaceae</taxon>
        <taxon>Knufia</taxon>
    </lineage>
</organism>
<feature type="transmembrane region" description="Helical" evidence="6">
    <location>
        <begin position="370"/>
        <end position="389"/>
    </location>
</feature>
<feature type="transmembrane region" description="Helical" evidence="6">
    <location>
        <begin position="463"/>
        <end position="487"/>
    </location>
</feature>
<keyword evidence="9" id="KW-1185">Reference proteome</keyword>
<dbReference type="InterPro" id="IPR020846">
    <property type="entry name" value="MFS_dom"/>
</dbReference>
<feature type="transmembrane region" description="Helical" evidence="6">
    <location>
        <begin position="187"/>
        <end position="213"/>
    </location>
</feature>
<feature type="transmembrane region" description="Helical" evidence="6">
    <location>
        <begin position="149"/>
        <end position="175"/>
    </location>
</feature>
<evidence type="ECO:0000256" key="2">
    <source>
        <dbReference type="ARBA" id="ARBA00022692"/>
    </source>
</evidence>
<dbReference type="Pfam" id="PF07690">
    <property type="entry name" value="MFS_1"/>
    <property type="match status" value="1"/>
</dbReference>
<comment type="subcellular location">
    <subcellularLocation>
        <location evidence="1">Membrane</location>
        <topology evidence="1">Multi-pass membrane protein</topology>
    </subcellularLocation>
</comment>
<dbReference type="AlphaFoldDB" id="A0AA38Y6Y5"/>
<evidence type="ECO:0000259" key="7">
    <source>
        <dbReference type="PROSITE" id="PS50850"/>
    </source>
</evidence>
<sequence length="498" mass="54320">MNTDSIKAQSAKGKVEGPNGTDGASLEQSADLFLVTFDCPKDPDNPKDWSLARKWMVTSVLSATGFNRIMVSTIMAPALPAIAAELHISNEFESVMAMSVYLLATAFGPLVFGPLSEIYGRAPLLHATNLWFLIWNAACGFAHQKSLLITARLLAGLGAGAVYVLASGVLGDVWYPEQRGRSLGMYLLIPLLGVAVGPIIGGFIVAGTTWRWIFWSTSIFQAIMTLASVPIFQETYAPLILFRKARRLRTQSGDHRYHTTNEKLVEGRSAFWVLRWSLSRPIRLLLFHHIIQIQACLSGLSYGILYLVLSSYSDLWTSTYHESVSTSGLHYISVCVGEVIGAQIGGFLMDHIFARLKARANGITKPEHHVPVMIPASLVTLLGLLLYGWGAQRRRSWLMVDFGVAIFTCGQQITGQALQAYVIDATPEYASSASASSQLFRSLCAFGFPLFAPAMHSALGYGWANTVLGLVVLTSTIPATIAILLYGDKLRVKGEGRL</sequence>
<dbReference type="PANTHER" id="PTHR23502:SF60">
    <property type="entry name" value="MAJOR FACILITATOR SUPERFAMILY (MFS) PROFILE DOMAIN-CONTAINING PROTEIN-RELATED"/>
    <property type="match status" value="1"/>
</dbReference>
<dbReference type="PANTHER" id="PTHR23502">
    <property type="entry name" value="MAJOR FACILITATOR SUPERFAMILY"/>
    <property type="match status" value="1"/>
</dbReference>
<dbReference type="EMBL" id="JAPDRN010000024">
    <property type="protein sequence ID" value="KAJ9637619.1"/>
    <property type="molecule type" value="Genomic_DNA"/>
</dbReference>
<dbReference type="InterPro" id="IPR011701">
    <property type="entry name" value="MFS"/>
</dbReference>
<dbReference type="InterPro" id="IPR036259">
    <property type="entry name" value="MFS_trans_sf"/>
</dbReference>
<evidence type="ECO:0000313" key="9">
    <source>
        <dbReference type="Proteomes" id="UP001172681"/>
    </source>
</evidence>
<accession>A0AA38Y6Y5</accession>
<feature type="transmembrane region" description="Helical" evidence="6">
    <location>
        <begin position="329"/>
        <end position="349"/>
    </location>
</feature>
<dbReference type="GO" id="GO:0022857">
    <property type="term" value="F:transmembrane transporter activity"/>
    <property type="evidence" value="ECO:0007669"/>
    <property type="project" value="InterPro"/>
</dbReference>
<dbReference type="Gene3D" id="1.20.1250.20">
    <property type="entry name" value="MFS general substrate transporter like domains"/>
    <property type="match status" value="1"/>
</dbReference>
<feature type="region of interest" description="Disordered" evidence="5">
    <location>
        <begin position="1"/>
        <end position="24"/>
    </location>
</feature>
<name>A0AA38Y6Y5_9EURO</name>
<evidence type="ECO:0000256" key="6">
    <source>
        <dbReference type="SAM" id="Phobius"/>
    </source>
</evidence>
<comment type="caution">
    <text evidence="8">The sequence shown here is derived from an EMBL/GenBank/DDBJ whole genome shotgun (WGS) entry which is preliminary data.</text>
</comment>
<proteinExistence type="predicted"/>
<evidence type="ECO:0000256" key="1">
    <source>
        <dbReference type="ARBA" id="ARBA00004141"/>
    </source>
</evidence>
<evidence type="ECO:0000313" key="8">
    <source>
        <dbReference type="EMBL" id="KAJ9637619.1"/>
    </source>
</evidence>
<feature type="transmembrane region" description="Helical" evidence="6">
    <location>
        <begin position="94"/>
        <end position="112"/>
    </location>
</feature>
<dbReference type="PROSITE" id="PS50850">
    <property type="entry name" value="MFS"/>
    <property type="match status" value="1"/>
</dbReference>